<keyword evidence="4" id="KW-1185">Reference proteome</keyword>
<dbReference type="PANTHER" id="PTHR23028:SF134">
    <property type="entry name" value="PUTATIVE (AFU_ORTHOLOGUE AFUA_4G08520)-RELATED"/>
    <property type="match status" value="1"/>
</dbReference>
<gene>
    <name evidence="3" type="ORF">M529_07620</name>
</gene>
<dbReference type="PANTHER" id="PTHR23028">
    <property type="entry name" value="ACETYLTRANSFERASE"/>
    <property type="match status" value="1"/>
</dbReference>
<keyword evidence="1" id="KW-1133">Transmembrane helix</keyword>
<feature type="transmembrane region" description="Helical" evidence="1">
    <location>
        <begin position="281"/>
        <end position="302"/>
    </location>
</feature>
<feature type="transmembrane region" description="Helical" evidence="1">
    <location>
        <begin position="147"/>
        <end position="164"/>
    </location>
</feature>
<dbReference type="eggNOG" id="COG1835">
    <property type="taxonomic scope" value="Bacteria"/>
</dbReference>
<dbReference type="InterPro" id="IPR002656">
    <property type="entry name" value="Acyl_transf_3_dom"/>
</dbReference>
<proteinExistence type="predicted"/>
<protein>
    <recommendedName>
        <fullName evidence="2">Acyltransferase 3 domain-containing protein</fullName>
    </recommendedName>
</protein>
<dbReference type="InterPro" id="IPR050879">
    <property type="entry name" value="Acyltransferase_3"/>
</dbReference>
<feature type="transmembrane region" description="Helical" evidence="1">
    <location>
        <begin position="92"/>
        <end position="111"/>
    </location>
</feature>
<dbReference type="OrthoDB" id="9796461at2"/>
<dbReference type="EMBL" id="AUWY01000058">
    <property type="protein sequence ID" value="EQB32696.1"/>
    <property type="molecule type" value="Genomic_DNA"/>
</dbReference>
<name>T0J442_9SPHN</name>
<feature type="transmembrane region" description="Helical" evidence="1">
    <location>
        <begin position="227"/>
        <end position="248"/>
    </location>
</feature>
<organism evidence="3 4">
    <name type="scientific">Sphingobium ummariense RL-3</name>
    <dbReference type="NCBI Taxonomy" id="1346791"/>
    <lineage>
        <taxon>Bacteria</taxon>
        <taxon>Pseudomonadati</taxon>
        <taxon>Pseudomonadota</taxon>
        <taxon>Alphaproteobacteria</taxon>
        <taxon>Sphingomonadales</taxon>
        <taxon>Sphingomonadaceae</taxon>
        <taxon>Sphingobium</taxon>
    </lineage>
</organism>
<accession>T0J442</accession>
<feature type="transmembrane region" description="Helical" evidence="1">
    <location>
        <begin position="201"/>
        <end position="221"/>
    </location>
</feature>
<evidence type="ECO:0000313" key="3">
    <source>
        <dbReference type="EMBL" id="EQB32696.1"/>
    </source>
</evidence>
<dbReference type="GO" id="GO:0016747">
    <property type="term" value="F:acyltransferase activity, transferring groups other than amino-acyl groups"/>
    <property type="evidence" value="ECO:0007669"/>
    <property type="project" value="InterPro"/>
</dbReference>
<feature type="domain" description="Acyltransferase 3" evidence="2">
    <location>
        <begin position="1"/>
        <end position="299"/>
    </location>
</feature>
<comment type="caution">
    <text evidence="3">The sequence shown here is derived from an EMBL/GenBank/DDBJ whole genome shotgun (WGS) entry which is preliminary data.</text>
</comment>
<evidence type="ECO:0000259" key="2">
    <source>
        <dbReference type="Pfam" id="PF01757"/>
    </source>
</evidence>
<feature type="transmembrane region" description="Helical" evidence="1">
    <location>
        <begin position="69"/>
        <end position="85"/>
    </location>
</feature>
<reference evidence="3 4" key="1">
    <citation type="journal article" date="2013" name="Genome Announc.">
        <title>Draft Genome Sequence of Sphingobium ummariense Strain RL-3, a Hexachlorocyclohexane-Degrading Bacterium.</title>
        <authorList>
            <person name="Kohli P."/>
            <person name="Dua A."/>
            <person name="Sangwan N."/>
            <person name="Oldach P."/>
            <person name="Khurana J.P."/>
            <person name="Lal R."/>
        </authorList>
    </citation>
    <scope>NUCLEOTIDE SEQUENCE [LARGE SCALE GENOMIC DNA]</scope>
    <source>
        <strain evidence="3 4">RL-3</strain>
    </source>
</reference>
<dbReference type="AlphaFoldDB" id="T0J442"/>
<evidence type="ECO:0000256" key="1">
    <source>
        <dbReference type="SAM" id="Phobius"/>
    </source>
</evidence>
<feature type="transmembrane region" description="Helical" evidence="1">
    <location>
        <begin position="117"/>
        <end position="135"/>
    </location>
</feature>
<keyword evidence="1" id="KW-0812">Transmembrane</keyword>
<dbReference type="Pfam" id="PF01757">
    <property type="entry name" value="Acyl_transf_3"/>
    <property type="match status" value="1"/>
</dbReference>
<dbReference type="STRING" id="1346791.M529_07620"/>
<keyword evidence="1" id="KW-0472">Membrane</keyword>
<dbReference type="Proteomes" id="UP000015523">
    <property type="component" value="Unassembled WGS sequence"/>
</dbReference>
<sequence>MDTLRGIAAASVMIFHATVVYDHGFGVGKAYLAVDFFFALSGYVMARTYETRFAAGMSWSVFLDARLSRLYPAMVIGGAFGLILLRQTMPDIWIEIAILNMLMVPVLAGQNAFPLNIAAWSILFELIANLLHHLVFRRTRTSTLVKALFPLGAILAMIALPRGIDVGSTPKTLMDALPRVLFSYTLGIVLWRWLGDKAPFWLPQWLTFAALPAYFAGIWALDVESGWADLLFIFLISPLVLSAGLSAAGGRLGEYLGALSFPLYAIQFPVLQLLHRWGYSVAAGVALCVLIAIGVTAALATTRRLGGWFGPRLATAAK</sequence>
<feature type="transmembrane region" description="Helical" evidence="1">
    <location>
        <begin position="30"/>
        <end position="49"/>
    </location>
</feature>
<evidence type="ECO:0000313" key="4">
    <source>
        <dbReference type="Proteomes" id="UP000015523"/>
    </source>
</evidence>
<dbReference type="PATRIC" id="fig|1346791.3.peg.1460"/>